<evidence type="ECO:0000313" key="2">
    <source>
        <dbReference type="Proteomes" id="UP000485058"/>
    </source>
</evidence>
<keyword evidence="2" id="KW-1185">Reference proteome</keyword>
<name>A0A699YC26_HAELA</name>
<dbReference type="EMBL" id="BLLF01000112">
    <property type="protein sequence ID" value="GFH07727.1"/>
    <property type="molecule type" value="Genomic_DNA"/>
</dbReference>
<protein>
    <submittedName>
        <fullName evidence="1">Uncharacterized protein</fullName>
    </submittedName>
</protein>
<sequence length="35" mass="3772">PVYAGNALATVQYQQPGVRMMTLAVEVVTEVLGCY</sequence>
<reference evidence="1 2" key="1">
    <citation type="submission" date="2020-02" db="EMBL/GenBank/DDBJ databases">
        <title>Draft genome sequence of Haematococcus lacustris strain NIES-144.</title>
        <authorList>
            <person name="Morimoto D."/>
            <person name="Nakagawa S."/>
            <person name="Yoshida T."/>
            <person name="Sawayama S."/>
        </authorList>
    </citation>
    <scope>NUCLEOTIDE SEQUENCE [LARGE SCALE GENOMIC DNA]</scope>
    <source>
        <strain evidence="1 2">NIES-144</strain>
    </source>
</reference>
<feature type="non-terminal residue" evidence="1">
    <location>
        <position position="1"/>
    </location>
</feature>
<comment type="caution">
    <text evidence="1">The sequence shown here is derived from an EMBL/GenBank/DDBJ whole genome shotgun (WGS) entry which is preliminary data.</text>
</comment>
<proteinExistence type="predicted"/>
<gene>
    <name evidence="1" type="ORF">HaLaN_02569</name>
</gene>
<dbReference type="Proteomes" id="UP000485058">
    <property type="component" value="Unassembled WGS sequence"/>
</dbReference>
<dbReference type="AlphaFoldDB" id="A0A699YC26"/>
<evidence type="ECO:0000313" key="1">
    <source>
        <dbReference type="EMBL" id="GFH07727.1"/>
    </source>
</evidence>
<organism evidence="1 2">
    <name type="scientific">Haematococcus lacustris</name>
    <name type="common">Green alga</name>
    <name type="synonym">Haematococcus pluvialis</name>
    <dbReference type="NCBI Taxonomy" id="44745"/>
    <lineage>
        <taxon>Eukaryota</taxon>
        <taxon>Viridiplantae</taxon>
        <taxon>Chlorophyta</taxon>
        <taxon>core chlorophytes</taxon>
        <taxon>Chlorophyceae</taxon>
        <taxon>CS clade</taxon>
        <taxon>Chlamydomonadales</taxon>
        <taxon>Haematococcaceae</taxon>
        <taxon>Haematococcus</taxon>
    </lineage>
</organism>
<accession>A0A699YC26</accession>